<keyword evidence="4" id="KW-1185">Reference proteome</keyword>
<dbReference type="Proteomes" id="UP000257144">
    <property type="component" value="Unassembled WGS sequence"/>
</dbReference>
<feature type="domain" description="Creatinase N-terminal" evidence="2">
    <location>
        <begin position="6"/>
        <end position="143"/>
    </location>
</feature>
<dbReference type="OrthoDB" id="9806388at2"/>
<name>A0A3D8GLU9_9BACI</name>
<proteinExistence type="predicted"/>
<evidence type="ECO:0000259" key="2">
    <source>
        <dbReference type="Pfam" id="PF01321"/>
    </source>
</evidence>
<reference evidence="3 4" key="1">
    <citation type="submission" date="2018-07" db="EMBL/GenBank/DDBJ databases">
        <title>Bacillus sp. YLB-04 draft genome sequence.</title>
        <authorList>
            <person name="Yu L."/>
            <person name="Tang X."/>
        </authorList>
    </citation>
    <scope>NUCLEOTIDE SEQUENCE [LARGE SCALE GENOMIC DNA]</scope>
    <source>
        <strain evidence="3 4">YLB-04</strain>
    </source>
</reference>
<dbReference type="InterPro" id="IPR000994">
    <property type="entry name" value="Pept_M24"/>
</dbReference>
<dbReference type="RefSeq" id="WP_115453550.1">
    <property type="nucleotide sequence ID" value="NZ_QNQT01000011.1"/>
</dbReference>
<dbReference type="PANTHER" id="PTHR46112">
    <property type="entry name" value="AMINOPEPTIDASE"/>
    <property type="match status" value="1"/>
</dbReference>
<dbReference type="Gene3D" id="3.40.350.10">
    <property type="entry name" value="Creatinase/prolidase N-terminal domain"/>
    <property type="match status" value="1"/>
</dbReference>
<dbReference type="Gene3D" id="3.90.230.10">
    <property type="entry name" value="Creatinase/methionine aminopeptidase superfamily"/>
    <property type="match status" value="1"/>
</dbReference>
<dbReference type="InterPro" id="IPR036005">
    <property type="entry name" value="Creatinase/aminopeptidase-like"/>
</dbReference>
<organism evidence="3 4">
    <name type="scientific">Neobacillus piezotolerans</name>
    <dbReference type="NCBI Taxonomy" id="2259171"/>
    <lineage>
        <taxon>Bacteria</taxon>
        <taxon>Bacillati</taxon>
        <taxon>Bacillota</taxon>
        <taxon>Bacilli</taxon>
        <taxon>Bacillales</taxon>
        <taxon>Bacillaceae</taxon>
        <taxon>Neobacillus</taxon>
    </lineage>
</organism>
<dbReference type="Pfam" id="PF00557">
    <property type="entry name" value="Peptidase_M24"/>
    <property type="match status" value="1"/>
</dbReference>
<dbReference type="GO" id="GO:0004177">
    <property type="term" value="F:aminopeptidase activity"/>
    <property type="evidence" value="ECO:0007669"/>
    <property type="project" value="UniProtKB-KW"/>
</dbReference>
<feature type="domain" description="Peptidase M24" evidence="1">
    <location>
        <begin position="151"/>
        <end position="359"/>
    </location>
</feature>
<comment type="caution">
    <text evidence="3">The sequence shown here is derived from an EMBL/GenBank/DDBJ whole genome shotgun (WGS) entry which is preliminary data.</text>
</comment>
<dbReference type="InterPro" id="IPR029149">
    <property type="entry name" value="Creatin/AminoP/Spt16_N"/>
</dbReference>
<dbReference type="EMBL" id="QNQT01000011">
    <property type="protein sequence ID" value="RDU35312.1"/>
    <property type="molecule type" value="Genomic_DNA"/>
</dbReference>
<dbReference type="PANTHER" id="PTHR46112:SF2">
    <property type="entry name" value="XAA-PRO AMINOPEPTIDASE P-RELATED"/>
    <property type="match status" value="1"/>
</dbReference>
<dbReference type="Pfam" id="PF01321">
    <property type="entry name" value="Creatinase_N"/>
    <property type="match status" value="1"/>
</dbReference>
<sequence>MRLDLRVKRLRAYMEEEGISLSLIWEPDNQYYLCGFRAISYSRPIVTAIGQEKTELIIPGLEELHAAEKANVDKIHVYHEQIALKDLEISYLGHLTKLLKRYPGGTRIGIEIASLPASVYIFLKEFGFALVDVGQKITAMRAIKDADEIEFLKIAGQLSDYAIGRSMEHARVGISELEFDSAGDSYLLEIATRDYPGELIGYEDWTCSGIERSAMPHLYSNTRRFEDGDVVIHSRQVWFNGYRAENERTFFVGKPSEKQMDLLKLAIEAQRVGMEMIRPGIAAKEVDIATYRIFDKAGYGEYVNHRAGHGLGLSEHEEPYLRFDNGLILEEGMVYTIEPGIYVPGLGGYRHSDTVILTKKGSYSITRHPREIEHLRFY</sequence>
<evidence type="ECO:0000313" key="3">
    <source>
        <dbReference type="EMBL" id="RDU35312.1"/>
    </source>
</evidence>
<evidence type="ECO:0000313" key="4">
    <source>
        <dbReference type="Proteomes" id="UP000257144"/>
    </source>
</evidence>
<dbReference type="InterPro" id="IPR050659">
    <property type="entry name" value="Peptidase_M24B"/>
</dbReference>
<dbReference type="SUPFAM" id="SSF53092">
    <property type="entry name" value="Creatinase/prolidase N-terminal domain"/>
    <property type="match status" value="1"/>
</dbReference>
<evidence type="ECO:0000259" key="1">
    <source>
        <dbReference type="Pfam" id="PF00557"/>
    </source>
</evidence>
<protein>
    <submittedName>
        <fullName evidence="3">Aminopeptidase P family protein</fullName>
    </submittedName>
</protein>
<keyword evidence="3" id="KW-0031">Aminopeptidase</keyword>
<gene>
    <name evidence="3" type="ORF">DRW41_18690</name>
</gene>
<keyword evidence="3" id="KW-0645">Protease</keyword>
<dbReference type="SUPFAM" id="SSF55920">
    <property type="entry name" value="Creatinase/aminopeptidase"/>
    <property type="match status" value="1"/>
</dbReference>
<keyword evidence="3" id="KW-0378">Hydrolase</keyword>
<dbReference type="InterPro" id="IPR000587">
    <property type="entry name" value="Creatinase_N"/>
</dbReference>
<accession>A0A3D8GLU9</accession>
<dbReference type="AlphaFoldDB" id="A0A3D8GLU9"/>